<dbReference type="OrthoDB" id="3528276at2"/>
<protein>
    <submittedName>
        <fullName evidence="1">Uncharacterized protein</fullName>
    </submittedName>
</protein>
<evidence type="ECO:0000313" key="2">
    <source>
        <dbReference type="Proteomes" id="UP000198226"/>
    </source>
</evidence>
<organism evidence="1 2">
    <name type="scientific">Micromonospora rifamycinica</name>
    <dbReference type="NCBI Taxonomy" id="291594"/>
    <lineage>
        <taxon>Bacteria</taxon>
        <taxon>Bacillati</taxon>
        <taxon>Actinomycetota</taxon>
        <taxon>Actinomycetes</taxon>
        <taxon>Micromonosporales</taxon>
        <taxon>Micromonosporaceae</taxon>
        <taxon>Micromonospora</taxon>
    </lineage>
</organism>
<evidence type="ECO:0000313" key="1">
    <source>
        <dbReference type="EMBL" id="SCG64637.1"/>
    </source>
</evidence>
<dbReference type="Proteomes" id="UP000198226">
    <property type="component" value="Chromosome I"/>
</dbReference>
<accession>A0A1C5J219</accession>
<dbReference type="RefSeq" id="WP_157517631.1">
    <property type="nucleotide sequence ID" value="NZ_LRMV01000175.1"/>
</dbReference>
<keyword evidence="2" id="KW-1185">Reference proteome</keyword>
<name>A0A1C5J219_9ACTN</name>
<dbReference type="AlphaFoldDB" id="A0A1C5J219"/>
<proteinExistence type="predicted"/>
<gene>
    <name evidence="1" type="ORF">GA0070623_3073</name>
</gene>
<dbReference type="EMBL" id="LT607752">
    <property type="protein sequence ID" value="SCG64637.1"/>
    <property type="molecule type" value="Genomic_DNA"/>
</dbReference>
<reference evidence="2" key="1">
    <citation type="submission" date="2016-06" db="EMBL/GenBank/DDBJ databases">
        <authorList>
            <person name="Varghese N."/>
            <person name="Submissions Spin"/>
        </authorList>
    </citation>
    <scope>NUCLEOTIDE SEQUENCE [LARGE SCALE GENOMIC DNA]</scope>
    <source>
        <strain evidence="2">DSM 44983</strain>
    </source>
</reference>
<sequence>MAYDALAESLRLITSGMPDGPVRLSRRRRFAPVAVDVDGDVAATRFLRRGVGCHWDETHLLTVDDRGVWRMLGGGGASDEDPTAEEFGRARDGLGPYQVLPGGTAGVVRDGGSPPSRVTRWVRGSAVLVGRGIAELRVDGRRLPAPHHGHLIVVWGSDRPPTVTAHDGTGRTVAAATVSPPG</sequence>